<keyword evidence="1" id="KW-0328">Glycosyltransferase</keyword>
<comment type="caution">
    <text evidence="4">The sequence shown here is derived from an EMBL/GenBank/DDBJ whole genome shotgun (WGS) entry which is preliminary data.</text>
</comment>
<evidence type="ECO:0000259" key="3">
    <source>
        <dbReference type="Pfam" id="PF13579"/>
    </source>
</evidence>
<dbReference type="RefSeq" id="WP_204393230.1">
    <property type="nucleotide sequence ID" value="NZ_JAFBBW010000001.1"/>
</dbReference>
<reference evidence="5" key="1">
    <citation type="journal article" date="2019" name="Int. J. Syst. Evol. Microbiol.">
        <title>The Global Catalogue of Microorganisms (GCM) 10K type strain sequencing project: providing services to taxonomists for standard genome sequencing and annotation.</title>
        <authorList>
            <consortium name="The Broad Institute Genomics Platform"/>
            <consortium name="The Broad Institute Genome Sequencing Center for Infectious Disease"/>
            <person name="Wu L."/>
            <person name="Ma J."/>
        </authorList>
    </citation>
    <scope>NUCLEOTIDE SEQUENCE [LARGE SCALE GENOMIC DNA]</scope>
    <source>
        <strain evidence="5">CGMCC 1.12192</strain>
    </source>
</reference>
<keyword evidence="5" id="KW-1185">Reference proteome</keyword>
<name>A0ABV9R6S4_9MICO</name>
<dbReference type="EMBL" id="JBHSJC010000001">
    <property type="protein sequence ID" value="MFC4829480.1"/>
    <property type="molecule type" value="Genomic_DNA"/>
</dbReference>
<dbReference type="Gene3D" id="3.40.50.2000">
    <property type="entry name" value="Glycogen Phosphorylase B"/>
    <property type="match status" value="2"/>
</dbReference>
<sequence>MRVTIVSRIYAPEPAAASFRLAALAMALARGGDDVLVLTSRPPRAMPGAGDTEVRGVRVRRAPVLRDRGGNVRGYLQYLSFDVPAFFRVLFARRADVVVVEPPPTTGFLVRLACAVRRTPYVYYAPDVWTHGVVSTGAPGFVASMVRRVEQVAMRGASGVIAVTDGVAERVAALVPGARVSVVPNGIDTGVFTADGPTLEDAPWGVYAGTTSEWQGAEVFVLAMPEVLDRFPDARIAFVGQGSAWSSLRRQAAEVAPDAVRFVDQVPPTVAATWLRSARTALVSLKPGQGYDFALPTKVLASAACGTPVLFAGVGAGAQLVEDERLGVAVSHDPAAVAAAMIAAFENPPQGAIRERLARWARERASAEVRAESAAEVVRSAARNRAAA</sequence>
<protein>
    <submittedName>
        <fullName evidence="4">Glycosyltransferase family 4 protein</fullName>
    </submittedName>
</protein>
<dbReference type="PANTHER" id="PTHR12526">
    <property type="entry name" value="GLYCOSYLTRANSFERASE"/>
    <property type="match status" value="1"/>
</dbReference>
<gene>
    <name evidence="4" type="ORF">ACFPER_11805</name>
</gene>
<evidence type="ECO:0000313" key="5">
    <source>
        <dbReference type="Proteomes" id="UP001595960"/>
    </source>
</evidence>
<dbReference type="Pfam" id="PF13692">
    <property type="entry name" value="Glyco_trans_1_4"/>
    <property type="match status" value="1"/>
</dbReference>
<feature type="domain" description="Glycosyltransferase subfamily 4-like N-terminal" evidence="3">
    <location>
        <begin position="20"/>
        <end position="186"/>
    </location>
</feature>
<evidence type="ECO:0000256" key="2">
    <source>
        <dbReference type="ARBA" id="ARBA00022679"/>
    </source>
</evidence>
<evidence type="ECO:0000256" key="1">
    <source>
        <dbReference type="ARBA" id="ARBA00022676"/>
    </source>
</evidence>
<proteinExistence type="predicted"/>
<dbReference type="Pfam" id="PF13579">
    <property type="entry name" value="Glyco_trans_4_4"/>
    <property type="match status" value="1"/>
</dbReference>
<dbReference type="CDD" id="cd03794">
    <property type="entry name" value="GT4_WbuB-like"/>
    <property type="match status" value="1"/>
</dbReference>
<accession>A0ABV9R6S4</accession>
<keyword evidence="2" id="KW-0808">Transferase</keyword>
<dbReference type="Proteomes" id="UP001595960">
    <property type="component" value="Unassembled WGS sequence"/>
</dbReference>
<evidence type="ECO:0000313" key="4">
    <source>
        <dbReference type="EMBL" id="MFC4829480.1"/>
    </source>
</evidence>
<dbReference type="SUPFAM" id="SSF53756">
    <property type="entry name" value="UDP-Glycosyltransferase/glycogen phosphorylase"/>
    <property type="match status" value="1"/>
</dbReference>
<organism evidence="4 5">
    <name type="scientific">Agromyces aurantiacus</name>
    <dbReference type="NCBI Taxonomy" id="165814"/>
    <lineage>
        <taxon>Bacteria</taxon>
        <taxon>Bacillati</taxon>
        <taxon>Actinomycetota</taxon>
        <taxon>Actinomycetes</taxon>
        <taxon>Micrococcales</taxon>
        <taxon>Microbacteriaceae</taxon>
        <taxon>Agromyces</taxon>
    </lineage>
</organism>
<dbReference type="InterPro" id="IPR028098">
    <property type="entry name" value="Glyco_trans_4-like_N"/>
</dbReference>